<name>A0AAD9R643_ACRCE</name>
<reference evidence="8" key="2">
    <citation type="journal article" date="2023" name="Science">
        <title>Genomic signatures of disease resistance in endangered staghorn corals.</title>
        <authorList>
            <person name="Vollmer S.V."/>
            <person name="Selwyn J.D."/>
            <person name="Despard B.A."/>
            <person name="Roesel C.L."/>
        </authorList>
    </citation>
    <scope>NUCLEOTIDE SEQUENCE</scope>
    <source>
        <strain evidence="8">K2</strain>
    </source>
</reference>
<dbReference type="SMART" id="SM00301">
    <property type="entry name" value="DM"/>
    <property type="match status" value="1"/>
</dbReference>
<evidence type="ECO:0000313" key="9">
    <source>
        <dbReference type="Proteomes" id="UP001249851"/>
    </source>
</evidence>
<comment type="caution">
    <text evidence="8">The sequence shown here is derived from an EMBL/GenBank/DDBJ whole genome shotgun (WGS) entry which is preliminary data.</text>
</comment>
<evidence type="ECO:0000256" key="6">
    <source>
        <dbReference type="SAM" id="MobiDB-lite"/>
    </source>
</evidence>
<dbReference type="GO" id="GO:0005634">
    <property type="term" value="C:nucleus"/>
    <property type="evidence" value="ECO:0007669"/>
    <property type="project" value="UniProtKB-SubCell"/>
</dbReference>
<evidence type="ECO:0000256" key="3">
    <source>
        <dbReference type="ARBA" id="ARBA00023125"/>
    </source>
</evidence>
<keyword evidence="2 5" id="KW-0862">Zinc</keyword>
<dbReference type="GO" id="GO:0043565">
    <property type="term" value="F:sequence-specific DNA binding"/>
    <property type="evidence" value="ECO:0007669"/>
    <property type="project" value="InterPro"/>
</dbReference>
<dbReference type="SUPFAM" id="SSF82927">
    <property type="entry name" value="Cysteine-rich DNA binding domain, (DM domain)"/>
    <property type="match status" value="1"/>
</dbReference>
<keyword evidence="1 5" id="KW-0479">Metal-binding</keyword>
<feature type="domain" description="DM" evidence="7">
    <location>
        <begin position="12"/>
        <end position="67"/>
    </location>
</feature>
<dbReference type="AlphaFoldDB" id="A0AAD9R643"/>
<accession>A0AAD9R643</accession>
<reference evidence="8" key="1">
    <citation type="journal article" date="2023" name="G3 (Bethesda)">
        <title>Whole genome assembly and annotation of the endangered Caribbean coral Acropora cervicornis.</title>
        <authorList>
            <person name="Selwyn J.D."/>
            <person name="Vollmer S.V."/>
        </authorList>
    </citation>
    <scope>NUCLEOTIDE SEQUENCE</scope>
    <source>
        <strain evidence="8">K2</strain>
    </source>
</reference>
<dbReference type="PROSITE" id="PS50809">
    <property type="entry name" value="DM_2"/>
    <property type="match status" value="1"/>
</dbReference>
<protein>
    <submittedName>
        <fullName evidence="8">Protein doublesex</fullName>
    </submittedName>
</protein>
<feature type="compositionally biased region" description="Polar residues" evidence="6">
    <location>
        <begin position="94"/>
        <end position="112"/>
    </location>
</feature>
<dbReference type="Pfam" id="PF00751">
    <property type="entry name" value="DM"/>
    <property type="match status" value="1"/>
</dbReference>
<dbReference type="EMBL" id="JARQWQ010000002">
    <property type="protein sequence ID" value="KAK2573565.1"/>
    <property type="molecule type" value="Genomic_DNA"/>
</dbReference>
<evidence type="ECO:0000256" key="1">
    <source>
        <dbReference type="ARBA" id="ARBA00022723"/>
    </source>
</evidence>
<evidence type="ECO:0000256" key="2">
    <source>
        <dbReference type="ARBA" id="ARBA00022833"/>
    </source>
</evidence>
<evidence type="ECO:0000259" key="7">
    <source>
        <dbReference type="PROSITE" id="PS50809"/>
    </source>
</evidence>
<evidence type="ECO:0000256" key="4">
    <source>
        <dbReference type="ARBA" id="ARBA00023242"/>
    </source>
</evidence>
<feature type="compositionally biased region" description="Basic and acidic residues" evidence="6">
    <location>
        <begin position="72"/>
        <end position="93"/>
    </location>
</feature>
<feature type="region of interest" description="Disordered" evidence="6">
    <location>
        <begin position="55"/>
        <end position="112"/>
    </location>
</feature>
<comment type="subcellular location">
    <subcellularLocation>
        <location evidence="5">Nucleus</location>
    </subcellularLocation>
</comment>
<proteinExistence type="predicted"/>
<dbReference type="InterPro" id="IPR036407">
    <property type="entry name" value="DM_DNA-bd_sf"/>
</dbReference>
<evidence type="ECO:0000256" key="5">
    <source>
        <dbReference type="PROSITE-ProRule" id="PRU00070"/>
    </source>
</evidence>
<evidence type="ECO:0000313" key="8">
    <source>
        <dbReference type="EMBL" id="KAK2573565.1"/>
    </source>
</evidence>
<feature type="DNA-binding region" description="DM" evidence="5">
    <location>
        <begin position="12"/>
        <end position="67"/>
    </location>
</feature>
<dbReference type="InterPro" id="IPR001275">
    <property type="entry name" value="DM_DNA-bd"/>
</dbReference>
<keyword evidence="3 5" id="KW-0238">DNA-binding</keyword>
<dbReference type="GO" id="GO:0046872">
    <property type="term" value="F:metal ion binding"/>
    <property type="evidence" value="ECO:0007669"/>
    <property type="project" value="UniProtKB-KW"/>
</dbReference>
<keyword evidence="9" id="KW-1185">Reference proteome</keyword>
<gene>
    <name evidence="8" type="ORF">P5673_001234</name>
</gene>
<dbReference type="Gene3D" id="4.10.1040.10">
    <property type="entry name" value="DM DNA-binding domain"/>
    <property type="match status" value="1"/>
</dbReference>
<organism evidence="8 9">
    <name type="scientific">Acropora cervicornis</name>
    <name type="common">Staghorn coral</name>
    <dbReference type="NCBI Taxonomy" id="6130"/>
    <lineage>
        <taxon>Eukaryota</taxon>
        <taxon>Metazoa</taxon>
        <taxon>Cnidaria</taxon>
        <taxon>Anthozoa</taxon>
        <taxon>Hexacorallia</taxon>
        <taxon>Scleractinia</taxon>
        <taxon>Astrocoeniina</taxon>
        <taxon>Acroporidae</taxon>
        <taxon>Acropora</taxon>
    </lineage>
</organism>
<sequence>MKSVQARKPPTCSRCRNHGIYGVQLKGHRNVCKYKLCNCRNCRLIVERRLVHDVVRPSQSTPTGPRRKSTRKEHAPRKLETMEDRRNTREETSNKATSINCLPTFSHGNDTSQAQRTFMSPRLFNSGEASNVRQASANLSHLQFPPNCPRLSNPPRPYGYLHCYPRLRNFSPTLPPNITVGPTSVPRMLGSPVPDQLNMFLNYSGSHRDVTNQVGAISLSACVAGALWSFASHLGTHCVAVSTFLMDSIIIFQGFCREIVTNERNHPKTDGTVLESTEEQSE</sequence>
<keyword evidence="4 5" id="KW-0539">Nucleus</keyword>
<dbReference type="Proteomes" id="UP001249851">
    <property type="component" value="Unassembled WGS sequence"/>
</dbReference>
<dbReference type="GO" id="GO:0006355">
    <property type="term" value="P:regulation of DNA-templated transcription"/>
    <property type="evidence" value="ECO:0007669"/>
    <property type="project" value="InterPro"/>
</dbReference>